<keyword evidence="12" id="KW-1185">Reference proteome</keyword>
<dbReference type="CDD" id="cd20335">
    <property type="entry name" value="BRcat_RBR"/>
    <property type="match status" value="1"/>
</dbReference>
<reference evidence="11" key="1">
    <citation type="submission" date="2022-10" db="EMBL/GenBank/DDBJ databases">
        <title>Culturing micro-colonial fungi from biological soil crusts in the Mojave desert and describing Neophaeococcomyces mojavensis, and introducing the new genera and species Taxawa tesnikishii.</title>
        <authorList>
            <person name="Kurbessoian T."/>
            <person name="Stajich J.E."/>
        </authorList>
    </citation>
    <scope>NUCLEOTIDE SEQUENCE</scope>
    <source>
        <strain evidence="11">TK_41</strain>
    </source>
</reference>
<dbReference type="InterPro" id="IPR001841">
    <property type="entry name" value="Znf_RING"/>
</dbReference>
<dbReference type="GO" id="GO:0004842">
    <property type="term" value="F:ubiquitin-protein transferase activity"/>
    <property type="evidence" value="ECO:0007669"/>
    <property type="project" value="TreeGrafter"/>
</dbReference>
<evidence type="ECO:0008006" key="13">
    <source>
        <dbReference type="Google" id="ProtNLM"/>
    </source>
</evidence>
<dbReference type="CDD" id="cd16449">
    <property type="entry name" value="RING-HC"/>
    <property type="match status" value="1"/>
</dbReference>
<dbReference type="InterPro" id="IPR044066">
    <property type="entry name" value="TRIAD_supradom"/>
</dbReference>
<dbReference type="GO" id="GO:0043130">
    <property type="term" value="F:ubiquitin binding"/>
    <property type="evidence" value="ECO:0007669"/>
    <property type="project" value="TreeGrafter"/>
</dbReference>
<dbReference type="SUPFAM" id="SSF57850">
    <property type="entry name" value="RING/U-box"/>
    <property type="match status" value="3"/>
</dbReference>
<dbReference type="GO" id="GO:0008270">
    <property type="term" value="F:zinc ion binding"/>
    <property type="evidence" value="ECO:0007669"/>
    <property type="project" value="UniProtKB-KW"/>
</dbReference>
<evidence type="ECO:0000256" key="7">
    <source>
        <dbReference type="ARBA" id="ARBA00022833"/>
    </source>
</evidence>
<dbReference type="AlphaFoldDB" id="A0AA38X1G5"/>
<dbReference type="PROSITE" id="PS00028">
    <property type="entry name" value="ZINC_FINGER_C2H2_1"/>
    <property type="match status" value="1"/>
</dbReference>
<dbReference type="SMART" id="SM00647">
    <property type="entry name" value="IBR"/>
    <property type="match status" value="2"/>
</dbReference>
<feature type="domain" description="RING-type" evidence="10">
    <location>
        <begin position="371"/>
        <end position="581"/>
    </location>
</feature>
<dbReference type="PROSITE" id="PS50089">
    <property type="entry name" value="ZF_RING_2"/>
    <property type="match status" value="1"/>
</dbReference>
<evidence type="ECO:0000256" key="3">
    <source>
        <dbReference type="ARBA" id="ARBA00022723"/>
    </source>
</evidence>
<dbReference type="InterPro" id="IPR013083">
    <property type="entry name" value="Znf_RING/FYVE/PHD"/>
</dbReference>
<comment type="pathway">
    <text evidence="1">Protein modification; protein ubiquitination.</text>
</comment>
<dbReference type="EMBL" id="JAPDRK010000017">
    <property type="protein sequence ID" value="KAJ9605039.1"/>
    <property type="molecule type" value="Genomic_DNA"/>
</dbReference>
<dbReference type="Proteomes" id="UP001172673">
    <property type="component" value="Unassembled WGS sequence"/>
</dbReference>
<keyword evidence="4" id="KW-0677">Repeat</keyword>
<dbReference type="Pfam" id="PF01485">
    <property type="entry name" value="IBR"/>
    <property type="match status" value="1"/>
</dbReference>
<comment type="caution">
    <text evidence="11">The sequence shown here is derived from an EMBL/GenBank/DDBJ whole genome shotgun (WGS) entry which is preliminary data.</text>
</comment>
<evidence type="ECO:0000256" key="6">
    <source>
        <dbReference type="ARBA" id="ARBA00022786"/>
    </source>
</evidence>
<dbReference type="Gene3D" id="1.20.120.1750">
    <property type="match status" value="1"/>
</dbReference>
<dbReference type="Pfam" id="PF26200">
    <property type="entry name" value="Rcat_RNF216"/>
    <property type="match status" value="1"/>
</dbReference>
<dbReference type="PANTHER" id="PTHR22770:SF13">
    <property type="entry name" value="RING-TYPE DOMAIN-CONTAINING PROTEIN"/>
    <property type="match status" value="1"/>
</dbReference>
<dbReference type="CDD" id="cd22585">
    <property type="entry name" value="Rcat_RBR_DEAH12-like"/>
    <property type="match status" value="1"/>
</dbReference>
<evidence type="ECO:0000256" key="2">
    <source>
        <dbReference type="ARBA" id="ARBA00022679"/>
    </source>
</evidence>
<evidence type="ECO:0000313" key="12">
    <source>
        <dbReference type="Proteomes" id="UP001172673"/>
    </source>
</evidence>
<name>A0AA38X1G5_9EURO</name>
<evidence type="ECO:0000259" key="9">
    <source>
        <dbReference type="PROSITE" id="PS50089"/>
    </source>
</evidence>
<dbReference type="GO" id="GO:0097039">
    <property type="term" value="P:protein linear polyubiquitination"/>
    <property type="evidence" value="ECO:0007669"/>
    <property type="project" value="TreeGrafter"/>
</dbReference>
<proteinExistence type="predicted"/>
<dbReference type="InterPro" id="IPR051628">
    <property type="entry name" value="LUBAC_E3_Ligases"/>
</dbReference>
<keyword evidence="6" id="KW-0833">Ubl conjugation pathway</keyword>
<dbReference type="Pfam" id="PF15227">
    <property type="entry name" value="zf-C3HC4_4"/>
    <property type="match status" value="1"/>
</dbReference>
<organism evidence="11 12">
    <name type="scientific">Cladophialophora chaetospira</name>
    <dbReference type="NCBI Taxonomy" id="386627"/>
    <lineage>
        <taxon>Eukaryota</taxon>
        <taxon>Fungi</taxon>
        <taxon>Dikarya</taxon>
        <taxon>Ascomycota</taxon>
        <taxon>Pezizomycotina</taxon>
        <taxon>Eurotiomycetes</taxon>
        <taxon>Chaetothyriomycetidae</taxon>
        <taxon>Chaetothyriales</taxon>
        <taxon>Herpotrichiellaceae</taxon>
        <taxon>Cladophialophora</taxon>
    </lineage>
</organism>
<evidence type="ECO:0000256" key="1">
    <source>
        <dbReference type="ARBA" id="ARBA00004906"/>
    </source>
</evidence>
<dbReference type="InterPro" id="IPR002867">
    <property type="entry name" value="IBR_dom"/>
</dbReference>
<evidence type="ECO:0000313" key="11">
    <source>
        <dbReference type="EMBL" id="KAJ9605039.1"/>
    </source>
</evidence>
<protein>
    <recommendedName>
        <fullName evidence="13">RING-type domain-containing protein</fullName>
    </recommendedName>
</protein>
<feature type="domain" description="RING-type" evidence="9">
    <location>
        <begin position="375"/>
        <end position="415"/>
    </location>
</feature>
<keyword evidence="3" id="KW-0479">Metal-binding</keyword>
<keyword evidence="5 8" id="KW-0863">Zinc-finger</keyword>
<dbReference type="GO" id="GO:0043161">
    <property type="term" value="P:proteasome-mediated ubiquitin-dependent protein catabolic process"/>
    <property type="evidence" value="ECO:0007669"/>
    <property type="project" value="TreeGrafter"/>
</dbReference>
<dbReference type="GO" id="GO:0000151">
    <property type="term" value="C:ubiquitin ligase complex"/>
    <property type="evidence" value="ECO:0007669"/>
    <property type="project" value="TreeGrafter"/>
</dbReference>
<dbReference type="PROSITE" id="PS51873">
    <property type="entry name" value="TRIAD"/>
    <property type="match status" value="1"/>
</dbReference>
<evidence type="ECO:0000256" key="8">
    <source>
        <dbReference type="PROSITE-ProRule" id="PRU00175"/>
    </source>
</evidence>
<dbReference type="PANTHER" id="PTHR22770">
    <property type="entry name" value="UBIQUITIN CONJUGATING ENZYME 7 INTERACTING PROTEIN-RELATED"/>
    <property type="match status" value="1"/>
</dbReference>
<dbReference type="InterPro" id="IPR013087">
    <property type="entry name" value="Znf_C2H2_type"/>
</dbReference>
<keyword evidence="2" id="KW-0808">Transferase</keyword>
<sequence length="697" mass="78348">MCSWFNPSKMVWLHYRSDTWASRAIQRFNSKFHDRHVTTKMQPPPKRHGLRKVIWSVQLSNVPASVTKEEIQTHLKGIQPDEIVFGPPTSENTLLGQDAVKFVKDLFGRSGRKLQSFELEPTTTGSRTKAFARFDRVSDARSVLVYNGTEIRELGSKFFVDQVAAVKIPIISNLYAILKEQLNQLQANNKQGVRISAHARPGLKIVDLRVYGINAPAVAGVKAQIGRMLAGKVVLNDCGTALWHEFFGTSEGFSALKSIPELEAGKVFLYREARGQQVLYFGSEAMFGNTRRAIIDLLVSHASSYLMFLEGDLLHKVLSGGFRAIVRTFGRKNAKLDILSQPPTILFKGSPEQFDTAKALILDPTPLDIDLSEECPCCFDNIQTPVTLRCGHTFCRDCFETLCREASNTEDLITCFANDSSCGHVVSLDELKTLLDVSMLETVLETSFEQYIRSKPEKIQYCPTPDCPTIYKVSKDPGVFTCINCLTSICSKCRVLSHDGLTCEDVERQAKLAEGISDEDKKKLGVKDCPNCNALIEKQDGCNHIKCPCGIHICWYCLQTFTVEKDCYDHMETTHGTFGDLDPEEEQLREFEDGALRPPILWARDVQRALGDAVADMAVIQEDMAEARRVLDRLRAGGRVPNPFPNRDWRIVRDAQIHPPRDDDWEIVLQEEEMALARDMQQAFDEQQAMGNPGQGW</sequence>
<evidence type="ECO:0000256" key="4">
    <source>
        <dbReference type="ARBA" id="ARBA00022737"/>
    </source>
</evidence>
<evidence type="ECO:0000256" key="5">
    <source>
        <dbReference type="ARBA" id="ARBA00022771"/>
    </source>
</evidence>
<accession>A0AA38X1G5</accession>
<keyword evidence="7" id="KW-0862">Zinc</keyword>
<evidence type="ECO:0000259" key="10">
    <source>
        <dbReference type="PROSITE" id="PS51873"/>
    </source>
</evidence>
<gene>
    <name evidence="11" type="ORF">H2200_010428</name>
</gene>
<dbReference type="Gene3D" id="3.30.40.10">
    <property type="entry name" value="Zinc/RING finger domain, C3HC4 (zinc finger)"/>
    <property type="match status" value="1"/>
</dbReference>